<evidence type="ECO:0000256" key="16">
    <source>
        <dbReference type="SAM" id="MobiDB-lite"/>
    </source>
</evidence>
<dbReference type="FunFam" id="3.40.50.10810:FF:000043">
    <property type="entry name" value="Transcription termination factor 2"/>
    <property type="match status" value="1"/>
</dbReference>
<dbReference type="GO" id="GO:0005524">
    <property type="term" value="F:ATP binding"/>
    <property type="evidence" value="ECO:0007669"/>
    <property type="project" value="UniProtKB-KW"/>
</dbReference>
<dbReference type="InterPro" id="IPR027417">
    <property type="entry name" value="P-loop_NTPase"/>
</dbReference>
<evidence type="ECO:0000256" key="14">
    <source>
        <dbReference type="ARBA" id="ARBA00079067"/>
    </source>
</evidence>
<dbReference type="PROSITE" id="PS51194">
    <property type="entry name" value="HELICASE_CTER"/>
    <property type="match status" value="1"/>
</dbReference>
<evidence type="ECO:0000256" key="4">
    <source>
        <dbReference type="ARBA" id="ARBA00022553"/>
    </source>
</evidence>
<feature type="domain" description="Helicase C-terminal" evidence="18">
    <location>
        <begin position="649"/>
        <end position="814"/>
    </location>
</feature>
<evidence type="ECO:0000256" key="3">
    <source>
        <dbReference type="ARBA" id="ARBA00022472"/>
    </source>
</evidence>
<dbReference type="GO" id="GO:0008094">
    <property type="term" value="F:ATP-dependent activity, acting on DNA"/>
    <property type="evidence" value="ECO:0007669"/>
    <property type="project" value="UniProtKB-ARBA"/>
</dbReference>
<dbReference type="GO" id="GO:0003677">
    <property type="term" value="F:DNA binding"/>
    <property type="evidence" value="ECO:0007669"/>
    <property type="project" value="UniProtKB-KW"/>
</dbReference>
<dbReference type="OrthoDB" id="423559at2759"/>
<keyword evidence="5" id="KW-0547">Nucleotide-binding</keyword>
<dbReference type="GO" id="GO:0006281">
    <property type="term" value="P:DNA repair"/>
    <property type="evidence" value="ECO:0007669"/>
    <property type="project" value="TreeGrafter"/>
</dbReference>
<dbReference type="Proteomes" id="UP001151699">
    <property type="component" value="Chromosome B"/>
</dbReference>
<dbReference type="GO" id="GO:0006353">
    <property type="term" value="P:DNA-templated transcription termination"/>
    <property type="evidence" value="ECO:0007669"/>
    <property type="project" value="UniProtKB-KW"/>
</dbReference>
<evidence type="ECO:0000256" key="12">
    <source>
        <dbReference type="ARBA" id="ARBA00023242"/>
    </source>
</evidence>
<evidence type="ECO:0000313" key="20">
    <source>
        <dbReference type="Proteomes" id="UP001151699"/>
    </source>
</evidence>
<dbReference type="InterPro" id="IPR049730">
    <property type="entry name" value="SNF2/RAD54-like_C"/>
</dbReference>
<dbReference type="PANTHER" id="PTHR45626">
    <property type="entry name" value="TRANSCRIPTION TERMINATION FACTOR 2-RELATED"/>
    <property type="match status" value="1"/>
</dbReference>
<keyword evidence="4" id="KW-0597">Phosphoprotein</keyword>
<dbReference type="Gene3D" id="3.40.50.10810">
    <property type="entry name" value="Tandem AAA-ATPase domain"/>
    <property type="match status" value="1"/>
</dbReference>
<dbReference type="Pfam" id="PF00176">
    <property type="entry name" value="SNF2-rel_dom"/>
    <property type="match status" value="1"/>
</dbReference>
<dbReference type="CDD" id="cd18793">
    <property type="entry name" value="SF2_C_SNF"/>
    <property type="match status" value="1"/>
</dbReference>
<evidence type="ECO:0000256" key="8">
    <source>
        <dbReference type="ARBA" id="ARBA00022840"/>
    </source>
</evidence>
<keyword evidence="9" id="KW-0805">Transcription regulation</keyword>
<gene>
    <name evidence="19" type="primary">lds_1</name>
    <name evidence="19" type="ORF">Bhyg_06345</name>
</gene>
<comment type="similarity">
    <text evidence="2">Belongs to the SNF2/RAD54 helicase family.</text>
</comment>
<keyword evidence="7" id="KW-0347">Helicase</keyword>
<sequence>MDDTLLSDIHSASSICNESINIDETLNETDGVIENSMVESFENSVDPSTAGVDDEDGANNKAIEKSVDSSTDGVENSESIENSSSSSEDESTDASPKIIISGDESDDSFKPDFSEASESDDSVEEVKRTSPDVYIVDSSDEPQAEQDVKQVPEVKRDIKAELKDDETKSFDVKEEPFDVDAEKESCFVSVKQFMIPKEARKSLNPSQLVDDVKPVHLGKTGMETFNNQQSRALACMSNFCKSLEKKPDENEMAENPKQLKIELMTHQRTALTWMLWRENQKPKGGILADDMGLGKTMTMIALISSWVAKGKPSRSYYYGGTLVICPASIMDQWKNEVKNRVKRNTLNVVLHHGSKRETRARKLSEHDIVITTYGIVSSENDNGGVLFSVKWERIILDEAHTIRNHTSKQSLACCKLKGSARWVLTGTPIQNKEADLYSLLKFLRCRPFDDYSSFKMWISKTSSKSQERLNQVLQALLLRRTKEDLKSMSQIEVLPEKHKEIVSVKLSTEEMNVYQKVLTYSQSLFSEYLHQRETRSNFSEPTTSDKKNEWIQLHQQISKASGTEAISGHHILILILRLRQICIHPSLIDAMLGDGDFDDGESDTENAPEVDLLQKLSQLNIADDTDKIPKANILLRSNPVFDEDRISSKFQKIIEYISEKVIPTGDKGIVVSQFASVLIMFGQHLTKIGIKFVTLTGATKIESRNEIVTNFNNTKSSVQVMLLSLTAGGVGLNLVGANHLFFVDPHWNPQLEAQAQDRIYRLGQNKPVTIYKFLCEDTIERRIQHIQESKLQIAEQVLTGSKRTASKLTLQDMKMLFEL</sequence>
<evidence type="ECO:0000256" key="5">
    <source>
        <dbReference type="ARBA" id="ARBA00022741"/>
    </source>
</evidence>
<keyword evidence="20" id="KW-1185">Reference proteome</keyword>
<keyword evidence="10" id="KW-0238">DNA-binding</keyword>
<dbReference type="InterPro" id="IPR038718">
    <property type="entry name" value="SNF2-like_sf"/>
</dbReference>
<dbReference type="AlphaFoldDB" id="A0A9Q0N237"/>
<dbReference type="GO" id="GO:0004386">
    <property type="term" value="F:helicase activity"/>
    <property type="evidence" value="ECO:0007669"/>
    <property type="project" value="UniProtKB-KW"/>
</dbReference>
<evidence type="ECO:0000256" key="1">
    <source>
        <dbReference type="ARBA" id="ARBA00004123"/>
    </source>
</evidence>
<evidence type="ECO:0000256" key="10">
    <source>
        <dbReference type="ARBA" id="ARBA00023125"/>
    </source>
</evidence>
<feature type="compositionally biased region" description="Low complexity" evidence="16">
    <location>
        <begin position="76"/>
        <end position="86"/>
    </location>
</feature>
<keyword evidence="6" id="KW-0378">Hydrolase</keyword>
<protein>
    <recommendedName>
        <fullName evidence="13">Transcription termination factor 2</fullName>
    </recommendedName>
    <alternativeName>
        <fullName evidence="15">RNA polymerase II termination factor</fullName>
    </alternativeName>
    <alternativeName>
        <fullName evidence="14">Transcription release factor 2</fullName>
    </alternativeName>
</protein>
<dbReference type="InterPro" id="IPR001650">
    <property type="entry name" value="Helicase_C-like"/>
</dbReference>
<comment type="caution">
    <text evidence="19">The sequence shown here is derived from an EMBL/GenBank/DDBJ whole genome shotgun (WGS) entry which is preliminary data.</text>
</comment>
<dbReference type="GO" id="GO:0005737">
    <property type="term" value="C:cytoplasm"/>
    <property type="evidence" value="ECO:0007669"/>
    <property type="project" value="UniProtKB-ARBA"/>
</dbReference>
<evidence type="ECO:0000256" key="11">
    <source>
        <dbReference type="ARBA" id="ARBA00023163"/>
    </source>
</evidence>
<evidence type="ECO:0000256" key="2">
    <source>
        <dbReference type="ARBA" id="ARBA00007025"/>
    </source>
</evidence>
<dbReference type="InterPro" id="IPR014001">
    <property type="entry name" value="Helicase_ATP-bd"/>
</dbReference>
<dbReference type="GO" id="GO:0005634">
    <property type="term" value="C:nucleus"/>
    <property type="evidence" value="ECO:0007669"/>
    <property type="project" value="UniProtKB-SubCell"/>
</dbReference>
<keyword evidence="8" id="KW-0067">ATP-binding</keyword>
<evidence type="ECO:0000313" key="19">
    <source>
        <dbReference type="EMBL" id="KAJ6641406.1"/>
    </source>
</evidence>
<keyword evidence="11" id="KW-0804">Transcription</keyword>
<evidence type="ECO:0000259" key="17">
    <source>
        <dbReference type="PROSITE" id="PS51192"/>
    </source>
</evidence>
<dbReference type="InterPro" id="IPR000330">
    <property type="entry name" value="SNF2_N"/>
</dbReference>
<dbReference type="EMBL" id="WJQU01000002">
    <property type="protein sequence ID" value="KAJ6641406.1"/>
    <property type="molecule type" value="Genomic_DNA"/>
</dbReference>
<feature type="domain" description="Helicase ATP-binding" evidence="17">
    <location>
        <begin position="276"/>
        <end position="446"/>
    </location>
</feature>
<evidence type="ECO:0000256" key="7">
    <source>
        <dbReference type="ARBA" id="ARBA00022806"/>
    </source>
</evidence>
<organism evidence="19 20">
    <name type="scientific">Pseudolycoriella hygida</name>
    <dbReference type="NCBI Taxonomy" id="35572"/>
    <lineage>
        <taxon>Eukaryota</taxon>
        <taxon>Metazoa</taxon>
        <taxon>Ecdysozoa</taxon>
        <taxon>Arthropoda</taxon>
        <taxon>Hexapoda</taxon>
        <taxon>Insecta</taxon>
        <taxon>Pterygota</taxon>
        <taxon>Neoptera</taxon>
        <taxon>Endopterygota</taxon>
        <taxon>Diptera</taxon>
        <taxon>Nematocera</taxon>
        <taxon>Sciaroidea</taxon>
        <taxon>Sciaridae</taxon>
        <taxon>Pseudolycoriella</taxon>
    </lineage>
</organism>
<feature type="region of interest" description="Disordered" evidence="16">
    <location>
        <begin position="41"/>
        <end position="150"/>
    </location>
</feature>
<evidence type="ECO:0000256" key="9">
    <source>
        <dbReference type="ARBA" id="ARBA00023015"/>
    </source>
</evidence>
<dbReference type="PANTHER" id="PTHR45626:SF50">
    <property type="entry name" value="TRANSCRIPTION TERMINATION FACTOR 2"/>
    <property type="match status" value="1"/>
</dbReference>
<keyword evidence="3" id="KW-0806">Transcription termination</keyword>
<evidence type="ECO:0000256" key="6">
    <source>
        <dbReference type="ARBA" id="ARBA00022801"/>
    </source>
</evidence>
<dbReference type="Gene3D" id="3.40.50.300">
    <property type="entry name" value="P-loop containing nucleotide triphosphate hydrolases"/>
    <property type="match status" value="1"/>
</dbReference>
<dbReference type="SMART" id="SM00487">
    <property type="entry name" value="DEXDc"/>
    <property type="match status" value="1"/>
</dbReference>
<evidence type="ECO:0000256" key="15">
    <source>
        <dbReference type="ARBA" id="ARBA00082628"/>
    </source>
</evidence>
<keyword evidence="12" id="KW-0539">Nucleus</keyword>
<evidence type="ECO:0000256" key="13">
    <source>
        <dbReference type="ARBA" id="ARBA00070113"/>
    </source>
</evidence>
<comment type="subcellular location">
    <subcellularLocation>
        <location evidence="1">Nucleus</location>
    </subcellularLocation>
</comment>
<evidence type="ECO:0000259" key="18">
    <source>
        <dbReference type="PROSITE" id="PS51194"/>
    </source>
</evidence>
<name>A0A9Q0N237_9DIPT</name>
<proteinExistence type="inferred from homology"/>
<dbReference type="SUPFAM" id="SSF52540">
    <property type="entry name" value="P-loop containing nucleoside triphosphate hydrolases"/>
    <property type="match status" value="2"/>
</dbReference>
<dbReference type="Pfam" id="PF00271">
    <property type="entry name" value="Helicase_C"/>
    <property type="match status" value="1"/>
</dbReference>
<dbReference type="InterPro" id="IPR050628">
    <property type="entry name" value="SNF2_RAD54_helicase_TF"/>
</dbReference>
<dbReference type="PROSITE" id="PS51192">
    <property type="entry name" value="HELICASE_ATP_BIND_1"/>
    <property type="match status" value="1"/>
</dbReference>
<accession>A0A9Q0N237</accession>
<dbReference type="GO" id="GO:0016787">
    <property type="term" value="F:hydrolase activity"/>
    <property type="evidence" value="ECO:0007669"/>
    <property type="project" value="UniProtKB-KW"/>
</dbReference>
<reference evidence="19" key="1">
    <citation type="submission" date="2022-07" db="EMBL/GenBank/DDBJ databases">
        <authorList>
            <person name="Trinca V."/>
            <person name="Uliana J.V.C."/>
            <person name="Torres T.T."/>
            <person name="Ward R.J."/>
            <person name="Monesi N."/>
        </authorList>
    </citation>
    <scope>NUCLEOTIDE SEQUENCE</scope>
    <source>
        <strain evidence="19">HSMRA1968</strain>
        <tissue evidence="19">Whole embryos</tissue>
    </source>
</reference>
<dbReference type="SMART" id="SM00490">
    <property type="entry name" value="HELICc"/>
    <property type="match status" value="1"/>
</dbReference>